<dbReference type="PANTHER" id="PTHR34846">
    <property type="entry name" value="4-CARBOXYMUCONOLACTONE DECARBOXYLASE FAMILY PROTEIN (AFU_ORTHOLOGUE AFUA_6G11590)"/>
    <property type="match status" value="1"/>
</dbReference>
<comment type="caution">
    <text evidence="2">The sequence shown here is derived from an EMBL/GenBank/DDBJ whole genome shotgun (WGS) entry which is preliminary data.</text>
</comment>
<accession>A0ABV9T4E3</accession>
<reference evidence="3" key="1">
    <citation type="journal article" date="2019" name="Int. J. Syst. Evol. Microbiol.">
        <title>The Global Catalogue of Microorganisms (GCM) 10K type strain sequencing project: providing services to taxonomists for standard genome sequencing and annotation.</title>
        <authorList>
            <consortium name="The Broad Institute Genomics Platform"/>
            <consortium name="The Broad Institute Genome Sequencing Center for Infectious Disease"/>
            <person name="Wu L."/>
            <person name="Ma J."/>
        </authorList>
    </citation>
    <scope>NUCLEOTIDE SEQUENCE [LARGE SCALE GENOMIC DNA]</scope>
    <source>
        <strain evidence="3">CGMCC 4.7466</strain>
    </source>
</reference>
<proteinExistence type="predicted"/>
<keyword evidence="3" id="KW-1185">Reference proteome</keyword>
<dbReference type="RefSeq" id="WP_377066371.1">
    <property type="nucleotide sequence ID" value="NZ_JBHSJJ010000010.1"/>
</dbReference>
<dbReference type="Gene3D" id="1.20.1290.10">
    <property type="entry name" value="AhpD-like"/>
    <property type="match status" value="1"/>
</dbReference>
<sequence>MKQRISIKDLEPAAYKAMFGLEKYLASTSLEAKLKHLVKIRASQINGCAYCIEMHSEEALQNGEETKRIFALAAWKESPLFSEEEKAVLAMTDEVSLIAQQGLSEPTYQMAKRFFNDNQIAQLIMQIGTINLWNRIAVSTHMFHKEPV</sequence>
<dbReference type="InterPro" id="IPR029032">
    <property type="entry name" value="AhpD-like"/>
</dbReference>
<evidence type="ECO:0000259" key="1">
    <source>
        <dbReference type="Pfam" id="PF02627"/>
    </source>
</evidence>
<dbReference type="InterPro" id="IPR003779">
    <property type="entry name" value="CMD-like"/>
</dbReference>
<evidence type="ECO:0000313" key="2">
    <source>
        <dbReference type="EMBL" id="MFC4873478.1"/>
    </source>
</evidence>
<dbReference type="EMBL" id="JBHSJJ010000010">
    <property type="protein sequence ID" value="MFC4873478.1"/>
    <property type="molecule type" value="Genomic_DNA"/>
</dbReference>
<protein>
    <submittedName>
        <fullName evidence="2">Carboxymuconolactone decarboxylase family protein</fullName>
    </submittedName>
</protein>
<dbReference type="InterPro" id="IPR004675">
    <property type="entry name" value="AhpD_core"/>
</dbReference>
<dbReference type="NCBIfam" id="TIGR00778">
    <property type="entry name" value="ahpD_dom"/>
    <property type="match status" value="1"/>
</dbReference>
<dbReference type="Pfam" id="PF02627">
    <property type="entry name" value="CMD"/>
    <property type="match status" value="1"/>
</dbReference>
<dbReference type="PANTHER" id="PTHR34846:SF10">
    <property type="entry name" value="CYTOPLASMIC PROTEIN"/>
    <property type="match status" value="1"/>
</dbReference>
<evidence type="ECO:0000313" key="3">
    <source>
        <dbReference type="Proteomes" id="UP001595818"/>
    </source>
</evidence>
<dbReference type="SUPFAM" id="SSF69118">
    <property type="entry name" value="AhpD-like"/>
    <property type="match status" value="1"/>
</dbReference>
<organism evidence="2 3">
    <name type="scientific">Negadavirga shengliensis</name>
    <dbReference type="NCBI Taxonomy" id="1389218"/>
    <lineage>
        <taxon>Bacteria</taxon>
        <taxon>Pseudomonadati</taxon>
        <taxon>Bacteroidota</taxon>
        <taxon>Cytophagia</taxon>
        <taxon>Cytophagales</taxon>
        <taxon>Cyclobacteriaceae</taxon>
        <taxon>Negadavirga</taxon>
    </lineage>
</organism>
<dbReference type="Proteomes" id="UP001595818">
    <property type="component" value="Unassembled WGS sequence"/>
</dbReference>
<name>A0ABV9T4E3_9BACT</name>
<gene>
    <name evidence="2" type="ORF">ACFPFU_17380</name>
</gene>
<feature type="domain" description="Carboxymuconolactone decarboxylase-like" evidence="1">
    <location>
        <begin position="12"/>
        <end position="94"/>
    </location>
</feature>